<evidence type="ECO:0000313" key="2">
    <source>
        <dbReference type="Proteomes" id="UP000562045"/>
    </source>
</evidence>
<evidence type="ECO:0000313" key="1">
    <source>
        <dbReference type="EMBL" id="NYI44764.1"/>
    </source>
</evidence>
<sequence>MTRESRHLHASRAYPVRQLVAYRRLIVNRERIDPERVVADYIRANPQVDLEARATFAEWDRGSLPGDTAQRIQGLPIR</sequence>
<comment type="caution">
    <text evidence="1">The sequence shown here is derived from an EMBL/GenBank/DDBJ whole genome shotgun (WGS) entry which is preliminary data.</text>
</comment>
<organism evidence="1 2">
    <name type="scientific">Nocardioides aromaticivorans</name>
    <dbReference type="NCBI Taxonomy" id="200618"/>
    <lineage>
        <taxon>Bacteria</taxon>
        <taxon>Bacillati</taxon>
        <taxon>Actinomycetota</taxon>
        <taxon>Actinomycetes</taxon>
        <taxon>Propionibacteriales</taxon>
        <taxon>Nocardioidaceae</taxon>
        <taxon>Nocardioides</taxon>
    </lineage>
</organism>
<dbReference type="EMBL" id="JACBZM010000001">
    <property type="protein sequence ID" value="NYI44764.1"/>
    <property type="molecule type" value="Genomic_DNA"/>
</dbReference>
<dbReference type="RefSeq" id="WP_179648531.1">
    <property type="nucleotide sequence ID" value="NZ_JACBZM010000001.1"/>
</dbReference>
<accession>A0A7Y9ZG11</accession>
<dbReference type="Proteomes" id="UP000562045">
    <property type="component" value="Unassembled WGS sequence"/>
</dbReference>
<reference evidence="1 2" key="1">
    <citation type="submission" date="2020-07" db="EMBL/GenBank/DDBJ databases">
        <title>Sequencing the genomes of 1000 actinobacteria strains.</title>
        <authorList>
            <person name="Klenk H.-P."/>
        </authorList>
    </citation>
    <scope>NUCLEOTIDE SEQUENCE [LARGE SCALE GENOMIC DNA]</scope>
    <source>
        <strain evidence="1 2">DSM 15131</strain>
    </source>
</reference>
<name>A0A7Y9ZG11_9ACTN</name>
<gene>
    <name evidence="1" type="ORF">BJ993_001844</name>
</gene>
<dbReference type="AlphaFoldDB" id="A0A7Y9ZG11"/>
<protein>
    <submittedName>
        <fullName evidence="1">Uncharacterized protein</fullName>
    </submittedName>
</protein>
<proteinExistence type="predicted"/>